<organism evidence="4">
    <name type="scientific">hydrothermal vent metagenome</name>
    <dbReference type="NCBI Taxonomy" id="652676"/>
    <lineage>
        <taxon>unclassified sequences</taxon>
        <taxon>metagenomes</taxon>
        <taxon>ecological metagenomes</taxon>
    </lineage>
</organism>
<dbReference type="PANTHER" id="PTHR35889">
    <property type="entry name" value="CYCLOINULO-OLIGOSACCHARIDE FRUCTANOTRANSFERASE-RELATED"/>
    <property type="match status" value="1"/>
</dbReference>
<accession>A0A3B1DSF1</accession>
<name>A0A3B1DSF1_9ZZZZ</name>
<proteinExistence type="predicted"/>
<feature type="non-terminal residue" evidence="4">
    <location>
        <position position="408"/>
    </location>
</feature>
<dbReference type="AlphaFoldDB" id="A0A3B1DSF1"/>
<keyword evidence="2" id="KW-0812">Transmembrane</keyword>
<sequence length="408" mass="46504">MKKILQHSELNELMERLCEDRLSATEMMRIEEIVISDRSARQYYLNYIQLHGTLHWDAAGGLALSDVTTLAPSQQQVRSYRSRRFIIAITSVAALLVVGWFLQRHYFSHSVEPTDIVVVSSQKKQQPLVIEPPVTRHQKNRSLKFFPAKPPRLMTQQNTASSEKDEETSTETPLPKMVHRPTVPIEKNPPLSMVSYINNRIQQGWEEGEVTPSPTTTDEEWVRRLHLDITGKIPSAKVVASFVKDKNPEKSSLLVNELLESPGYVSHFTTIWANLLIGRDASRDVNRASLEQFLSQSFSKNRTWNQMAADLISAEGDAEENGAANFLLANLNNQAVPATAITARLFLGTQVQCTQCHDHPFNDWKQDQFWELNCFFKQTKKVRSSKKKRAKLISQQKGGPTFYENRRG</sequence>
<feature type="transmembrane region" description="Helical" evidence="2">
    <location>
        <begin position="85"/>
        <end position="102"/>
    </location>
</feature>
<dbReference type="EMBL" id="UOGL01000590">
    <property type="protein sequence ID" value="VAX41821.1"/>
    <property type="molecule type" value="Genomic_DNA"/>
</dbReference>
<gene>
    <name evidence="4" type="ORF">MNBD_PLANCTO02-572</name>
</gene>
<feature type="region of interest" description="Disordered" evidence="1">
    <location>
        <begin position="387"/>
        <end position="408"/>
    </location>
</feature>
<evidence type="ECO:0000259" key="3">
    <source>
        <dbReference type="Pfam" id="PF07583"/>
    </source>
</evidence>
<feature type="region of interest" description="Disordered" evidence="1">
    <location>
        <begin position="150"/>
        <end position="184"/>
    </location>
</feature>
<evidence type="ECO:0000313" key="4">
    <source>
        <dbReference type="EMBL" id="VAX41821.1"/>
    </source>
</evidence>
<evidence type="ECO:0000256" key="1">
    <source>
        <dbReference type="SAM" id="MobiDB-lite"/>
    </source>
</evidence>
<protein>
    <recommendedName>
        <fullName evidence="3">DUF1549 domain-containing protein</fullName>
    </recommendedName>
</protein>
<dbReference type="InterPro" id="IPR011444">
    <property type="entry name" value="DUF1549"/>
</dbReference>
<dbReference type="PANTHER" id="PTHR35889:SF3">
    <property type="entry name" value="F-BOX DOMAIN-CONTAINING PROTEIN"/>
    <property type="match status" value="1"/>
</dbReference>
<feature type="domain" description="DUF1549" evidence="3">
    <location>
        <begin position="197"/>
        <end position="380"/>
    </location>
</feature>
<keyword evidence="2" id="KW-0472">Membrane</keyword>
<keyword evidence="2" id="KW-1133">Transmembrane helix</keyword>
<evidence type="ECO:0000256" key="2">
    <source>
        <dbReference type="SAM" id="Phobius"/>
    </source>
</evidence>
<reference evidence="4" key="1">
    <citation type="submission" date="2018-06" db="EMBL/GenBank/DDBJ databases">
        <authorList>
            <person name="Zhirakovskaya E."/>
        </authorList>
    </citation>
    <scope>NUCLEOTIDE SEQUENCE</scope>
</reference>
<dbReference type="Pfam" id="PF07583">
    <property type="entry name" value="PSCyt2"/>
    <property type="match status" value="1"/>
</dbReference>